<dbReference type="AlphaFoldDB" id="A0A8T0F1G9"/>
<keyword evidence="3" id="KW-1185">Reference proteome</keyword>
<reference evidence="2" key="1">
    <citation type="journal article" date="2020" name="bioRxiv">
        <title>Chromosome-level reference genome of the European wasp spider Argiope bruennichi: a resource for studies on range expansion and evolutionary adaptation.</title>
        <authorList>
            <person name="Sheffer M.M."/>
            <person name="Hoppe A."/>
            <person name="Krehenwinkel H."/>
            <person name="Uhl G."/>
            <person name="Kuss A.W."/>
            <person name="Jensen L."/>
            <person name="Jensen C."/>
            <person name="Gillespie R.G."/>
            <person name="Hoff K.J."/>
            <person name="Prost S."/>
        </authorList>
    </citation>
    <scope>NUCLEOTIDE SEQUENCE</scope>
</reference>
<feature type="domain" description="DUF5641" evidence="1">
    <location>
        <begin position="42"/>
        <end position="96"/>
    </location>
</feature>
<gene>
    <name evidence="2" type="ORF">HNY73_010554</name>
</gene>
<reference evidence="2" key="2">
    <citation type="submission" date="2020-06" db="EMBL/GenBank/DDBJ databases">
        <authorList>
            <person name="Sheffer M."/>
        </authorList>
    </citation>
    <scope>NUCLEOTIDE SEQUENCE</scope>
</reference>
<evidence type="ECO:0000313" key="2">
    <source>
        <dbReference type="EMBL" id="KAF8784947.1"/>
    </source>
</evidence>
<proteinExistence type="predicted"/>
<evidence type="ECO:0000313" key="3">
    <source>
        <dbReference type="Proteomes" id="UP000807504"/>
    </source>
</evidence>
<sequence length="186" mass="21009">MPFKMRLLAKMQAFKDEDGLPRIRTKLADSCEKEDLKFPTILPANDVVLIGHDNIRRIDWSLGVNLGVYPGNDGAPRVARIRTSHGERIHLFQRLYPLEVSAKTEIGVLKTSEKSGLPVWKTPDSPVDHISDLPTNHFPDSPAVHVSDLSAENVPNSIERIDNFEEIHHTKTRLGRTIKFLANWTC</sequence>
<accession>A0A8T0F1G9</accession>
<name>A0A8T0F1G9_ARGBR</name>
<protein>
    <recommendedName>
        <fullName evidence="1">DUF5641 domain-containing protein</fullName>
    </recommendedName>
</protein>
<dbReference type="EMBL" id="JABXBU010000030">
    <property type="protein sequence ID" value="KAF8784947.1"/>
    <property type="molecule type" value="Genomic_DNA"/>
</dbReference>
<dbReference type="InterPro" id="IPR040676">
    <property type="entry name" value="DUF5641"/>
</dbReference>
<dbReference type="Proteomes" id="UP000807504">
    <property type="component" value="Unassembled WGS sequence"/>
</dbReference>
<comment type="caution">
    <text evidence="2">The sequence shown here is derived from an EMBL/GenBank/DDBJ whole genome shotgun (WGS) entry which is preliminary data.</text>
</comment>
<dbReference type="Pfam" id="PF18701">
    <property type="entry name" value="DUF5641"/>
    <property type="match status" value="1"/>
</dbReference>
<evidence type="ECO:0000259" key="1">
    <source>
        <dbReference type="Pfam" id="PF18701"/>
    </source>
</evidence>
<organism evidence="2 3">
    <name type="scientific">Argiope bruennichi</name>
    <name type="common">Wasp spider</name>
    <name type="synonym">Aranea bruennichi</name>
    <dbReference type="NCBI Taxonomy" id="94029"/>
    <lineage>
        <taxon>Eukaryota</taxon>
        <taxon>Metazoa</taxon>
        <taxon>Ecdysozoa</taxon>
        <taxon>Arthropoda</taxon>
        <taxon>Chelicerata</taxon>
        <taxon>Arachnida</taxon>
        <taxon>Araneae</taxon>
        <taxon>Araneomorphae</taxon>
        <taxon>Entelegynae</taxon>
        <taxon>Araneoidea</taxon>
        <taxon>Araneidae</taxon>
        <taxon>Argiope</taxon>
    </lineage>
</organism>